<dbReference type="EMBL" id="CP003923">
    <property type="protein sequence ID" value="AIC93011.1"/>
    <property type="molecule type" value="Genomic_DNA"/>
</dbReference>
<sequence length="134" mass="15783">MKTGLLHHIELYVTDLPKSVTFWGWLLEELGYEAFQEWEQGKSWKLGEAYIVFVQVEEKYRHTPYHRKQVGLNHLAFHAASKAHVDDMTSRLRARQVPILYETKHPFSGGRDHYAVYFEDPDRIKVELVAPKTE</sequence>
<dbReference type="eggNOG" id="COG0346">
    <property type="taxonomic scope" value="Bacteria"/>
</dbReference>
<evidence type="ECO:0000313" key="3">
    <source>
        <dbReference type="EMBL" id="AIC93011.1"/>
    </source>
</evidence>
<dbReference type="PANTHER" id="PTHR36113:SF6">
    <property type="entry name" value="FOSFOMYCIN RESISTANCE PROTEIN FOSX"/>
    <property type="match status" value="1"/>
</dbReference>
<dbReference type="OrthoDB" id="5296884at2"/>
<dbReference type="Pfam" id="PF00903">
    <property type="entry name" value="Glyoxalase"/>
    <property type="match status" value="1"/>
</dbReference>
<dbReference type="InterPro" id="IPR037523">
    <property type="entry name" value="VOC_core"/>
</dbReference>
<keyword evidence="1" id="KW-0479">Metal-binding</keyword>
<reference evidence="3 4" key="1">
    <citation type="journal article" date="2014" name="Gene">
        <title>A comparative genomic analysis of the alkalitolerant soil bacterium Bacillus lehensis G1.</title>
        <authorList>
            <person name="Noor Y.M."/>
            <person name="Samsulrizal N.H."/>
            <person name="Jema'on N.A."/>
            <person name="Low K.O."/>
            <person name="Ramli A.N."/>
            <person name="Alias N.I."/>
            <person name="Damis S.I."/>
            <person name="Fuzi S.F."/>
            <person name="Isa M.N."/>
            <person name="Murad A.M."/>
            <person name="Raih M.F."/>
            <person name="Bakar F.D."/>
            <person name="Najimudin N."/>
            <person name="Mahadi N.M."/>
            <person name="Illias R.M."/>
        </authorList>
    </citation>
    <scope>NUCLEOTIDE SEQUENCE [LARGE SCALE GENOMIC DNA]</scope>
    <source>
        <strain evidence="3 4">G1</strain>
    </source>
</reference>
<dbReference type="GO" id="GO:0046872">
    <property type="term" value="F:metal ion binding"/>
    <property type="evidence" value="ECO:0007669"/>
    <property type="project" value="UniProtKB-KW"/>
</dbReference>
<proteinExistence type="predicted"/>
<dbReference type="Proteomes" id="UP000027142">
    <property type="component" value="Chromosome"/>
</dbReference>
<dbReference type="PANTHER" id="PTHR36113">
    <property type="entry name" value="LYASE, PUTATIVE-RELATED-RELATED"/>
    <property type="match status" value="1"/>
</dbReference>
<name>A0A060LNU3_9BACI</name>
<dbReference type="PATRIC" id="fig|1246626.3.peg.392"/>
<protein>
    <submittedName>
        <fullName evidence="3">Glyoxalase/bleomycin resistance protein/dioxygenase</fullName>
    </submittedName>
</protein>
<keyword evidence="3" id="KW-0223">Dioxygenase</keyword>
<dbReference type="HOGENOM" id="CLU_046006_9_0_9"/>
<dbReference type="PROSITE" id="PS51819">
    <property type="entry name" value="VOC"/>
    <property type="match status" value="1"/>
</dbReference>
<dbReference type="KEGG" id="ble:BleG1_0403"/>
<gene>
    <name evidence="3" type="ORF">BleG1_0403</name>
</gene>
<organism evidence="3 4">
    <name type="scientific">Shouchella lehensis G1</name>
    <dbReference type="NCBI Taxonomy" id="1246626"/>
    <lineage>
        <taxon>Bacteria</taxon>
        <taxon>Bacillati</taxon>
        <taxon>Bacillota</taxon>
        <taxon>Bacilli</taxon>
        <taxon>Bacillales</taxon>
        <taxon>Bacillaceae</taxon>
        <taxon>Shouchella</taxon>
    </lineage>
</organism>
<evidence type="ECO:0000256" key="1">
    <source>
        <dbReference type="ARBA" id="ARBA00022723"/>
    </source>
</evidence>
<dbReference type="RefSeq" id="WP_038476598.1">
    <property type="nucleotide sequence ID" value="NZ_CP003923.1"/>
</dbReference>
<evidence type="ECO:0000259" key="2">
    <source>
        <dbReference type="PROSITE" id="PS51819"/>
    </source>
</evidence>
<dbReference type="AlphaFoldDB" id="A0A060LNU3"/>
<evidence type="ECO:0000313" key="4">
    <source>
        <dbReference type="Proteomes" id="UP000027142"/>
    </source>
</evidence>
<feature type="domain" description="VOC" evidence="2">
    <location>
        <begin position="5"/>
        <end position="131"/>
    </location>
</feature>
<keyword evidence="3" id="KW-0560">Oxidoreductase</keyword>
<dbReference type="STRING" id="1246626.BleG1_0403"/>
<accession>A0A060LNU3</accession>
<dbReference type="Gene3D" id="3.10.180.10">
    <property type="entry name" value="2,3-Dihydroxybiphenyl 1,2-Dioxygenase, domain 1"/>
    <property type="match status" value="1"/>
</dbReference>
<dbReference type="InterPro" id="IPR051332">
    <property type="entry name" value="Fosfomycin_Res_Enzymes"/>
</dbReference>
<keyword evidence="4" id="KW-1185">Reference proteome</keyword>
<dbReference type="SUPFAM" id="SSF54593">
    <property type="entry name" value="Glyoxalase/Bleomycin resistance protein/Dihydroxybiphenyl dioxygenase"/>
    <property type="match status" value="1"/>
</dbReference>
<dbReference type="InterPro" id="IPR004360">
    <property type="entry name" value="Glyas_Fos-R_dOase_dom"/>
</dbReference>
<dbReference type="GO" id="GO:0051213">
    <property type="term" value="F:dioxygenase activity"/>
    <property type="evidence" value="ECO:0007669"/>
    <property type="project" value="UniProtKB-KW"/>
</dbReference>
<dbReference type="InterPro" id="IPR029068">
    <property type="entry name" value="Glyas_Bleomycin-R_OHBP_Dase"/>
</dbReference>